<dbReference type="InterPro" id="IPR007213">
    <property type="entry name" value="Ppm1/Ppm2/Tcmp"/>
</dbReference>
<keyword evidence="1 3" id="KW-0489">Methyltransferase</keyword>
<comment type="caution">
    <text evidence="3">The sequence shown here is derived from an EMBL/GenBank/DDBJ whole genome shotgun (WGS) entry which is preliminary data.</text>
</comment>
<dbReference type="Gene3D" id="3.40.50.150">
    <property type="entry name" value="Vaccinia Virus protein VP39"/>
    <property type="match status" value="1"/>
</dbReference>
<protein>
    <submittedName>
        <fullName evidence="3">Class I SAM-dependent methyltransferase</fullName>
    </submittedName>
</protein>
<dbReference type="AlphaFoldDB" id="A0A7Y4M2N5"/>
<dbReference type="InterPro" id="IPR029063">
    <property type="entry name" value="SAM-dependent_MTases_sf"/>
</dbReference>
<keyword evidence="2 3" id="KW-0808">Transferase</keyword>
<evidence type="ECO:0000256" key="1">
    <source>
        <dbReference type="ARBA" id="ARBA00022603"/>
    </source>
</evidence>
<dbReference type="GO" id="GO:0032259">
    <property type="term" value="P:methylation"/>
    <property type="evidence" value="ECO:0007669"/>
    <property type="project" value="UniProtKB-KW"/>
</dbReference>
<evidence type="ECO:0000313" key="4">
    <source>
        <dbReference type="Proteomes" id="UP000528734"/>
    </source>
</evidence>
<dbReference type="GO" id="GO:0008168">
    <property type="term" value="F:methyltransferase activity"/>
    <property type="evidence" value="ECO:0007669"/>
    <property type="project" value="UniProtKB-KW"/>
</dbReference>
<keyword evidence="4" id="KW-1185">Reference proteome</keyword>
<gene>
    <name evidence="3" type="ORF">HCN50_13110</name>
</gene>
<dbReference type="Pfam" id="PF04072">
    <property type="entry name" value="LCM"/>
    <property type="match status" value="1"/>
</dbReference>
<dbReference type="SUPFAM" id="SSF53335">
    <property type="entry name" value="S-adenosyl-L-methionine-dependent methyltransferases"/>
    <property type="match status" value="1"/>
</dbReference>
<dbReference type="EMBL" id="JAAVLW010000004">
    <property type="protein sequence ID" value="NOJ47175.1"/>
    <property type="molecule type" value="Genomic_DNA"/>
</dbReference>
<sequence>MLAYCTPLADRLRILEAGHPAAQATNREMLAAATIAVPESLTCVAVDFERETLSERLEAAGFDAKRSAPRGYIITHRRFERRCRPSRTIARKKVRFRRERQLTMKSPG</sequence>
<dbReference type="RefSeq" id="WP_171710081.1">
    <property type="nucleotide sequence ID" value="NZ_JAAVLW010000004.1"/>
</dbReference>
<name>A0A7Y4M2N5_9BRAD</name>
<accession>A0A7Y4M2N5</accession>
<proteinExistence type="predicted"/>
<organism evidence="3 4">
    <name type="scientific">Bradyrhizobium archetypum</name>
    <dbReference type="NCBI Taxonomy" id="2721160"/>
    <lineage>
        <taxon>Bacteria</taxon>
        <taxon>Pseudomonadati</taxon>
        <taxon>Pseudomonadota</taxon>
        <taxon>Alphaproteobacteria</taxon>
        <taxon>Hyphomicrobiales</taxon>
        <taxon>Nitrobacteraceae</taxon>
        <taxon>Bradyrhizobium</taxon>
    </lineage>
</organism>
<dbReference type="Proteomes" id="UP000528734">
    <property type="component" value="Unassembled WGS sequence"/>
</dbReference>
<evidence type="ECO:0000256" key="2">
    <source>
        <dbReference type="ARBA" id="ARBA00022679"/>
    </source>
</evidence>
<reference evidence="3 4" key="1">
    <citation type="submission" date="2020-03" db="EMBL/GenBank/DDBJ databases">
        <title>Bradyrhizobium diversity isolated from nodules of Muelleranthus trifoliolatus.</title>
        <authorList>
            <person name="Klepa M."/>
            <person name="Helene L."/>
            <person name="Hungria M."/>
        </authorList>
    </citation>
    <scope>NUCLEOTIDE SEQUENCE [LARGE SCALE GENOMIC DNA]</scope>
    <source>
        <strain evidence="3 4">WSM 1744</strain>
    </source>
</reference>
<evidence type="ECO:0000313" key="3">
    <source>
        <dbReference type="EMBL" id="NOJ47175.1"/>
    </source>
</evidence>